<dbReference type="Proteomes" id="UP001164743">
    <property type="component" value="Chromosome 2A"/>
</dbReference>
<evidence type="ECO:0000256" key="1">
    <source>
        <dbReference type="SAM" id="MobiDB-lite"/>
    </source>
</evidence>
<gene>
    <name evidence="2" type="ORF">PtA15_2A646</name>
</gene>
<evidence type="ECO:0000313" key="3">
    <source>
        <dbReference type="Proteomes" id="UP001164743"/>
    </source>
</evidence>
<feature type="compositionally biased region" description="Low complexity" evidence="1">
    <location>
        <begin position="117"/>
        <end position="133"/>
    </location>
</feature>
<reference evidence="2" key="1">
    <citation type="submission" date="2022-10" db="EMBL/GenBank/DDBJ databases">
        <title>Puccinia triticina Genome sequencing and assembly.</title>
        <authorList>
            <person name="Li C."/>
        </authorList>
    </citation>
    <scope>NUCLEOTIDE SEQUENCE</scope>
    <source>
        <strain evidence="2">Pt15</strain>
    </source>
</reference>
<sequence length="133" mass="14673">MVNVPGSFSQYGIQYGHGKPSHALHYGSQQHYEHNPDFLYGNSPFSTGGPNFQEAMQPGRVHNRGFPPEFHRSFTALNFYRPAGSGFHSSSPYGKSRKRFRGHNGPPRNFVDDRPPRSNAASGAAGPSNAQKK</sequence>
<accession>A0ABY7CCB9</accession>
<dbReference type="GeneID" id="77807582"/>
<keyword evidence="3" id="KW-1185">Reference proteome</keyword>
<protein>
    <submittedName>
        <fullName evidence="2">Uncharacterized protein</fullName>
    </submittedName>
</protein>
<name>A0ABY7CCB9_9BASI</name>
<proteinExistence type="predicted"/>
<feature type="region of interest" description="Disordered" evidence="1">
    <location>
        <begin position="86"/>
        <end position="133"/>
    </location>
</feature>
<dbReference type="RefSeq" id="XP_053017884.1">
    <property type="nucleotide sequence ID" value="XM_053166687.1"/>
</dbReference>
<evidence type="ECO:0000313" key="2">
    <source>
        <dbReference type="EMBL" id="WAQ82329.1"/>
    </source>
</evidence>
<dbReference type="EMBL" id="CP110422">
    <property type="protein sequence ID" value="WAQ82329.1"/>
    <property type="molecule type" value="Genomic_DNA"/>
</dbReference>
<feature type="region of interest" description="Disordered" evidence="1">
    <location>
        <begin position="33"/>
        <end position="68"/>
    </location>
</feature>
<organism evidence="2 3">
    <name type="scientific">Puccinia triticina</name>
    <dbReference type="NCBI Taxonomy" id="208348"/>
    <lineage>
        <taxon>Eukaryota</taxon>
        <taxon>Fungi</taxon>
        <taxon>Dikarya</taxon>
        <taxon>Basidiomycota</taxon>
        <taxon>Pucciniomycotina</taxon>
        <taxon>Pucciniomycetes</taxon>
        <taxon>Pucciniales</taxon>
        <taxon>Pucciniaceae</taxon>
        <taxon>Puccinia</taxon>
    </lineage>
</organism>